<keyword evidence="4" id="KW-1185">Reference proteome</keyword>
<feature type="transmembrane region" description="Helical" evidence="1">
    <location>
        <begin position="321"/>
        <end position="342"/>
    </location>
</feature>
<sequence>MTVKKEKITAARVMKFVIPSAIGVLLLMTPFKTADGGSTVAVSVISKFLNQAINSVIPIHIIALACITISTLLAILYTISKPDFIEKSPILKEVSNITPFWLFARIAGLIIGYMTAFKLGPEMIWSENTGGLILYDLIGGLLTIFLVAGFILPFLTEFGILEFVGIFLSKVMRPVFKLPGRSAVDCLASWIGDGTIGVALTAKQYEEGNYTEKEASIISTTFSAVSITFCMVVLSNVNMVDRFGTFYLIVGISGIVAALIVPRIPPLSRKKDVRLKEPENPHEEIVPENFTRVEWATQLAVLKAEKNLDVKNFLINGRDTVLSLWLGVTPVIMAAGTLALVLSESTPIFTWLGMPFLPILKLLQVPEAAEASKTMVVGFADMVVPSILAADRITSEFTQFVVAAVSVTQLIYMSETGAVILGSTIPVDLKDIFILFLERTLITLPVIVILTHLLF</sequence>
<organism evidence="3 4">
    <name type="scientific">Anaerococcus murdochii</name>
    <dbReference type="NCBI Taxonomy" id="411577"/>
    <lineage>
        <taxon>Bacteria</taxon>
        <taxon>Bacillati</taxon>
        <taxon>Bacillota</taxon>
        <taxon>Tissierellia</taxon>
        <taxon>Tissierellales</taxon>
        <taxon>Peptoniphilaceae</taxon>
        <taxon>Anaerococcus</taxon>
    </lineage>
</organism>
<evidence type="ECO:0000313" key="3">
    <source>
        <dbReference type="EMBL" id="MBZ2385833.1"/>
    </source>
</evidence>
<proteinExistence type="predicted"/>
<dbReference type="Pfam" id="PF07670">
    <property type="entry name" value="Gate"/>
    <property type="match status" value="1"/>
</dbReference>
<evidence type="ECO:0000259" key="2">
    <source>
        <dbReference type="Pfam" id="PF07670"/>
    </source>
</evidence>
<feature type="domain" description="Nucleoside transporter/FeoB GTPase Gate" evidence="2">
    <location>
        <begin position="141"/>
        <end position="237"/>
    </location>
</feature>
<gene>
    <name evidence="3" type="ORF">K8P03_00670</name>
</gene>
<keyword evidence="1" id="KW-0472">Membrane</keyword>
<feature type="transmembrane region" description="Helical" evidence="1">
    <location>
        <begin position="57"/>
        <end position="79"/>
    </location>
</feature>
<feature type="transmembrane region" description="Helical" evidence="1">
    <location>
        <begin position="217"/>
        <end position="237"/>
    </location>
</feature>
<feature type="transmembrane region" description="Helical" evidence="1">
    <location>
        <begin position="400"/>
        <end position="421"/>
    </location>
</feature>
<comment type="caution">
    <text evidence="3">The sequence shown here is derived from an EMBL/GenBank/DDBJ whole genome shotgun (WGS) entry which is preliminary data.</text>
</comment>
<keyword evidence="1" id="KW-0812">Transmembrane</keyword>
<reference evidence="3 4" key="1">
    <citation type="submission" date="2021-08" db="EMBL/GenBank/DDBJ databases">
        <title>FDA dAtabase for Regulatory Grade micrObial Sequences (FDA-ARGOS): Supporting development and validation of Infectious Disease Dx tests.</title>
        <authorList>
            <person name="Sproer C."/>
            <person name="Gronow S."/>
            <person name="Severitt S."/>
            <person name="Schroder I."/>
            <person name="Tallon L."/>
            <person name="Sadzewicz L."/>
            <person name="Zhao X."/>
            <person name="Boylan J."/>
            <person name="Ott S."/>
            <person name="Bowen H."/>
            <person name="Vavikolanu K."/>
            <person name="Hazen T."/>
            <person name="Aluvathingal J."/>
            <person name="Nadendla S."/>
            <person name="Lowell S."/>
            <person name="Myers T."/>
            <person name="Yan Y."/>
            <person name="Sichtig H."/>
        </authorList>
    </citation>
    <scope>NUCLEOTIDE SEQUENCE [LARGE SCALE GENOMIC DNA]</scope>
    <source>
        <strain evidence="3 4">FDAARGOS_1460</strain>
    </source>
</reference>
<feature type="transmembrane region" description="Helical" evidence="1">
    <location>
        <begin position="348"/>
        <end position="363"/>
    </location>
</feature>
<dbReference type="InterPro" id="IPR011642">
    <property type="entry name" value="Gate_dom"/>
</dbReference>
<name>A0ABS7SWB4_9FIRM</name>
<feature type="transmembrane region" description="Helical" evidence="1">
    <location>
        <begin position="137"/>
        <end position="168"/>
    </location>
</feature>
<evidence type="ECO:0000313" key="4">
    <source>
        <dbReference type="Proteomes" id="UP000734271"/>
    </source>
</evidence>
<evidence type="ECO:0000256" key="1">
    <source>
        <dbReference type="SAM" id="Phobius"/>
    </source>
</evidence>
<feature type="transmembrane region" description="Helical" evidence="1">
    <location>
        <begin position="243"/>
        <end position="261"/>
    </location>
</feature>
<accession>A0ABS7SWB4</accession>
<dbReference type="RefSeq" id="WP_223417591.1">
    <property type="nucleotide sequence ID" value="NZ_JAIPME010000002.1"/>
</dbReference>
<feature type="transmembrane region" description="Helical" evidence="1">
    <location>
        <begin position="433"/>
        <end position="454"/>
    </location>
</feature>
<protein>
    <submittedName>
        <fullName evidence="3">YjiH family protein</fullName>
    </submittedName>
</protein>
<dbReference type="Proteomes" id="UP000734271">
    <property type="component" value="Unassembled WGS sequence"/>
</dbReference>
<feature type="transmembrane region" description="Helical" evidence="1">
    <location>
        <begin position="100"/>
        <end position="117"/>
    </location>
</feature>
<dbReference type="EMBL" id="JAIPME010000002">
    <property type="protein sequence ID" value="MBZ2385833.1"/>
    <property type="molecule type" value="Genomic_DNA"/>
</dbReference>
<keyword evidence="1" id="KW-1133">Transmembrane helix</keyword>